<dbReference type="AlphaFoldDB" id="A0A518RFA4"/>
<protein>
    <submittedName>
        <fullName evidence="2">Uncharacterized protein</fullName>
    </submittedName>
</protein>
<feature type="chain" id="PRO_5022120084" evidence="1">
    <location>
        <begin position="24"/>
        <end position="225"/>
    </location>
</feature>
<evidence type="ECO:0000313" key="3">
    <source>
        <dbReference type="Proteomes" id="UP000318055"/>
    </source>
</evidence>
<dbReference type="RefSeq" id="WP_145846528.1">
    <property type="nucleotide sequence ID" value="NZ_CP042239.1"/>
</dbReference>
<proteinExistence type="predicted"/>
<dbReference type="KEGG" id="ssua:FPZ54_08970"/>
<organism evidence="2 3">
    <name type="scientific">Sphingomonas suaedae</name>
    <dbReference type="NCBI Taxonomy" id="2599297"/>
    <lineage>
        <taxon>Bacteria</taxon>
        <taxon>Pseudomonadati</taxon>
        <taxon>Pseudomonadota</taxon>
        <taxon>Alphaproteobacteria</taxon>
        <taxon>Sphingomonadales</taxon>
        <taxon>Sphingomonadaceae</taxon>
        <taxon>Sphingomonas</taxon>
    </lineage>
</organism>
<evidence type="ECO:0000256" key="1">
    <source>
        <dbReference type="SAM" id="SignalP"/>
    </source>
</evidence>
<dbReference type="Proteomes" id="UP000318055">
    <property type="component" value="Chromosome"/>
</dbReference>
<name>A0A518RFA4_9SPHN</name>
<dbReference type="EMBL" id="CP042239">
    <property type="protein sequence ID" value="QDX26140.1"/>
    <property type="molecule type" value="Genomic_DNA"/>
</dbReference>
<keyword evidence="1" id="KW-0732">Signal</keyword>
<sequence length="225" mass="25182">MKNWSIFLLAVLAMPLSSCTQSADLRFRISVTIDDKGESRTFSRVWRFQLNEAPVPLAAPYSGQFTGEAVAMELAGRPTLYALTVSSARGGSLATLPEILFNPLVSGSVRRNDRIAMVRAISNMRGESRDLRCEPPEATICPRFVYLEDKNDPSTIHVVNPDDLPDIYKGAKIKRISVTIVNEKPEDSGVLVPAFQYSARLSRWYRSLESNDLRNLRPEAFREGM</sequence>
<feature type="signal peptide" evidence="1">
    <location>
        <begin position="1"/>
        <end position="23"/>
    </location>
</feature>
<evidence type="ECO:0000313" key="2">
    <source>
        <dbReference type="EMBL" id="QDX26140.1"/>
    </source>
</evidence>
<gene>
    <name evidence="2" type="ORF">FPZ54_08970</name>
</gene>
<keyword evidence="3" id="KW-1185">Reference proteome</keyword>
<reference evidence="2 3" key="1">
    <citation type="submission" date="2019-07" db="EMBL/GenBank/DDBJ databases">
        <title>Sphingomonas alkalisoli sp. nov., isolated from rhizosphere soil of Suaedae salsa.</title>
        <authorList>
            <person name="Zhang H."/>
            <person name="Xu L."/>
            <person name="Zhang J.-X."/>
            <person name="Sun J.-Q."/>
        </authorList>
    </citation>
    <scope>NUCLEOTIDE SEQUENCE [LARGE SCALE GENOMIC DNA]</scope>
    <source>
        <strain evidence="2 3">XS-10</strain>
    </source>
</reference>
<accession>A0A518RFA4</accession>